<accession>A0A2P6MP64</accession>
<dbReference type="EMBL" id="MDYQ01000599">
    <property type="protein sequence ID" value="PRP73465.1"/>
    <property type="molecule type" value="Genomic_DNA"/>
</dbReference>
<dbReference type="InParanoid" id="A0A2P6MP64"/>
<feature type="region of interest" description="Disordered" evidence="1">
    <location>
        <begin position="38"/>
        <end position="67"/>
    </location>
</feature>
<reference evidence="2 3" key="1">
    <citation type="journal article" date="2018" name="Genome Biol. Evol.">
        <title>Multiple Roots of Fruiting Body Formation in Amoebozoa.</title>
        <authorList>
            <person name="Hillmann F."/>
            <person name="Forbes G."/>
            <person name="Novohradska S."/>
            <person name="Ferling I."/>
            <person name="Riege K."/>
            <person name="Groth M."/>
            <person name="Westermann M."/>
            <person name="Marz M."/>
            <person name="Spaller T."/>
            <person name="Winckler T."/>
            <person name="Schaap P."/>
            <person name="Glockner G."/>
        </authorList>
    </citation>
    <scope>NUCLEOTIDE SEQUENCE [LARGE SCALE GENOMIC DNA]</scope>
    <source>
        <strain evidence="2 3">Jena</strain>
    </source>
</reference>
<evidence type="ECO:0000313" key="2">
    <source>
        <dbReference type="EMBL" id="PRP73465.1"/>
    </source>
</evidence>
<name>A0A2P6MP64_9EUKA</name>
<proteinExistence type="predicted"/>
<sequence>MSISHYNTLVTNVLNLVRVHKEIPQRSRPPLFFSMVRHTRNGTEPSPNTSSASQSLTRTSRRAGVSISDGQGLYGTLRASQALARI</sequence>
<gene>
    <name evidence="2" type="ORF">PROFUN_02474</name>
</gene>
<evidence type="ECO:0000256" key="1">
    <source>
        <dbReference type="SAM" id="MobiDB-lite"/>
    </source>
</evidence>
<dbReference type="AlphaFoldDB" id="A0A2P6MP64"/>
<dbReference type="Proteomes" id="UP000241769">
    <property type="component" value="Unassembled WGS sequence"/>
</dbReference>
<keyword evidence="3" id="KW-1185">Reference proteome</keyword>
<evidence type="ECO:0000313" key="3">
    <source>
        <dbReference type="Proteomes" id="UP000241769"/>
    </source>
</evidence>
<protein>
    <submittedName>
        <fullName evidence="2">Uncharacterized protein</fullName>
    </submittedName>
</protein>
<feature type="compositionally biased region" description="Polar residues" evidence="1">
    <location>
        <begin position="42"/>
        <end position="58"/>
    </location>
</feature>
<comment type="caution">
    <text evidence="2">The sequence shown here is derived from an EMBL/GenBank/DDBJ whole genome shotgun (WGS) entry which is preliminary data.</text>
</comment>
<organism evidence="2 3">
    <name type="scientific">Planoprotostelium fungivorum</name>
    <dbReference type="NCBI Taxonomy" id="1890364"/>
    <lineage>
        <taxon>Eukaryota</taxon>
        <taxon>Amoebozoa</taxon>
        <taxon>Evosea</taxon>
        <taxon>Variosea</taxon>
        <taxon>Cavosteliida</taxon>
        <taxon>Cavosteliaceae</taxon>
        <taxon>Planoprotostelium</taxon>
    </lineage>
</organism>